<accession>A0ABV2BP10</accession>
<protein>
    <submittedName>
        <fullName evidence="2">YheU family protein</fullName>
    </submittedName>
</protein>
<proteinExistence type="inferred from homology"/>
<dbReference type="InterPro" id="IPR010648">
    <property type="entry name" value="UPF0270"/>
</dbReference>
<evidence type="ECO:0000313" key="3">
    <source>
        <dbReference type="Proteomes" id="UP001548189"/>
    </source>
</evidence>
<reference evidence="2 3" key="1">
    <citation type="submission" date="2024-06" db="EMBL/GenBank/DDBJ databases">
        <authorList>
            <person name="Li F."/>
        </authorList>
    </citation>
    <scope>NUCLEOTIDE SEQUENCE [LARGE SCALE GENOMIC DNA]</scope>
    <source>
        <strain evidence="2 3">GXAS 311</strain>
    </source>
</reference>
<comment type="similarity">
    <text evidence="1">Belongs to the UPF0270 family.</text>
</comment>
<dbReference type="EMBL" id="JBEVCJ010000001">
    <property type="protein sequence ID" value="MET1253669.1"/>
    <property type="molecule type" value="Genomic_DNA"/>
</dbReference>
<dbReference type="Proteomes" id="UP001548189">
    <property type="component" value="Unassembled WGS sequence"/>
</dbReference>
<dbReference type="Pfam" id="PF06794">
    <property type="entry name" value="UPF0270"/>
    <property type="match status" value="1"/>
</dbReference>
<dbReference type="InterPro" id="IPR036685">
    <property type="entry name" value="YehU-like_sf"/>
</dbReference>
<comment type="caution">
    <text evidence="2">The sequence shown here is derived from an EMBL/GenBank/DDBJ whole genome shotgun (WGS) entry which is preliminary data.</text>
</comment>
<dbReference type="SUPFAM" id="SSF118001">
    <property type="entry name" value="YehU-like"/>
    <property type="match status" value="1"/>
</dbReference>
<dbReference type="RefSeq" id="WP_353873210.1">
    <property type="nucleotide sequence ID" value="NZ_JBEVCJ010000001.1"/>
</dbReference>
<evidence type="ECO:0000313" key="2">
    <source>
        <dbReference type="EMBL" id="MET1253669.1"/>
    </source>
</evidence>
<sequence length="79" mass="9214">MLIEYQQLSTDALYGIAKQYVEVNLSDVDTDIQLEDWIQQVINLVKKGELLIEFSQANESVYLKKPEEIYDESTIEKDE</sequence>
<dbReference type="Gene3D" id="1.10.10.610">
    <property type="entry name" value="YehU-like"/>
    <property type="match status" value="1"/>
</dbReference>
<gene>
    <name evidence="2" type="ORF">ABVT43_00880</name>
</gene>
<name>A0ABV2BP10_9GAMM</name>
<organism evidence="2 3">
    <name type="scientific">Aliikangiella maris</name>
    <dbReference type="NCBI Taxonomy" id="3162458"/>
    <lineage>
        <taxon>Bacteria</taxon>
        <taxon>Pseudomonadati</taxon>
        <taxon>Pseudomonadota</taxon>
        <taxon>Gammaproteobacteria</taxon>
        <taxon>Oceanospirillales</taxon>
        <taxon>Pleioneaceae</taxon>
        <taxon>Aliikangiella</taxon>
    </lineage>
</organism>
<keyword evidence="3" id="KW-1185">Reference proteome</keyword>
<evidence type="ECO:0000256" key="1">
    <source>
        <dbReference type="ARBA" id="ARBA00006450"/>
    </source>
</evidence>